<proteinExistence type="predicted"/>
<gene>
    <name evidence="1" type="ORF">SDC9_90408</name>
</gene>
<name>A0A644ZV14_9ZZZZ</name>
<dbReference type="SUPFAM" id="SSF56935">
    <property type="entry name" value="Porins"/>
    <property type="match status" value="1"/>
</dbReference>
<dbReference type="EMBL" id="VSSQ01010211">
    <property type="protein sequence ID" value="MPM43731.1"/>
    <property type="molecule type" value="Genomic_DNA"/>
</dbReference>
<comment type="caution">
    <text evidence="1">The sequence shown here is derived from an EMBL/GenBank/DDBJ whole genome shotgun (WGS) entry which is preliminary data.</text>
</comment>
<accession>A0A644ZV14</accession>
<dbReference type="AlphaFoldDB" id="A0A644ZV14"/>
<evidence type="ECO:0000313" key="1">
    <source>
        <dbReference type="EMBL" id="MPM43731.1"/>
    </source>
</evidence>
<evidence type="ECO:0008006" key="2">
    <source>
        <dbReference type="Google" id="ProtNLM"/>
    </source>
</evidence>
<organism evidence="1">
    <name type="scientific">bioreactor metagenome</name>
    <dbReference type="NCBI Taxonomy" id="1076179"/>
    <lineage>
        <taxon>unclassified sequences</taxon>
        <taxon>metagenomes</taxon>
        <taxon>ecological metagenomes</taxon>
    </lineage>
</organism>
<reference evidence="1" key="1">
    <citation type="submission" date="2019-08" db="EMBL/GenBank/DDBJ databases">
        <authorList>
            <person name="Kucharzyk K."/>
            <person name="Murdoch R.W."/>
            <person name="Higgins S."/>
            <person name="Loffler F."/>
        </authorList>
    </citation>
    <scope>NUCLEOTIDE SEQUENCE</scope>
</reference>
<sequence>MWTINLPNVEVKGKKMEEAKEDKIRQWMFSYKVGRNELNNRMPLKYELRKLPGDGAVWIVDGVEIDKESIKDMLEAPALYIESIELVSKPGLSLWGARGQNGVVIIKTRNPLDIIQSLEIAPPGLVSYKPEGYCVRKEFYVPAYDDPKIKGNSTPDLRTTIYWNPVVKTDSEGKATVEFFSADAVTSYSYILEGMGENRIGYAR</sequence>
<protein>
    <recommendedName>
        <fullName evidence="2">TonB-dependent receptor plug domain-containing protein</fullName>
    </recommendedName>
</protein>
<dbReference type="InterPro" id="IPR037066">
    <property type="entry name" value="Plug_dom_sf"/>
</dbReference>
<dbReference type="Gene3D" id="2.170.130.10">
    <property type="entry name" value="TonB-dependent receptor, plug domain"/>
    <property type="match status" value="1"/>
</dbReference>